<gene>
    <name evidence="2" type="ORF">KPSA3_04222</name>
</gene>
<feature type="region of interest" description="Disordered" evidence="1">
    <location>
        <begin position="31"/>
        <end position="51"/>
    </location>
</feature>
<evidence type="ECO:0000256" key="1">
    <source>
        <dbReference type="SAM" id="MobiDB-lite"/>
    </source>
</evidence>
<reference evidence="2 3" key="1">
    <citation type="submission" date="2018-04" db="EMBL/GenBank/DDBJ databases">
        <title>Draft genome sequence of Pseudomonas syringae pv. actinidiae biovar 3 strains isolated from kiwifruit in Kagawa prefecture.</title>
        <authorList>
            <person name="Tabuchi M."/>
            <person name="Saito M."/>
            <person name="Fujiwara S."/>
            <person name="Sasa N."/>
            <person name="Akimitsu K."/>
            <person name="Gomi K."/>
            <person name="Konishi-Sugita S."/>
            <person name="Hamano K."/>
            <person name="Kataoka I."/>
        </authorList>
    </citation>
    <scope>NUCLEOTIDE SEQUENCE [LARGE SCALE GENOMIC DNA]</scope>
    <source>
        <strain evidence="2 3">MAFF212211</strain>
    </source>
</reference>
<comment type="caution">
    <text evidence="2">The sequence shown here is derived from an EMBL/GenBank/DDBJ whole genome shotgun (WGS) entry which is preliminary data.</text>
</comment>
<organism evidence="2 3">
    <name type="scientific">Pseudomonas syringae pv. actinidiae</name>
    <dbReference type="NCBI Taxonomy" id="103796"/>
    <lineage>
        <taxon>Bacteria</taxon>
        <taxon>Pseudomonadati</taxon>
        <taxon>Pseudomonadota</taxon>
        <taxon>Gammaproteobacteria</taxon>
        <taxon>Pseudomonadales</taxon>
        <taxon>Pseudomonadaceae</taxon>
        <taxon>Pseudomonas</taxon>
        <taxon>Pseudomonas syringae</taxon>
    </lineage>
</organism>
<sequence>MNSIAVRPGLFSARLHGGCALINGVAVRSSRPGWQSWQTGPSRSSPPPNISRSSLKHCMKSMPCCVTCRTRHAPLFCSRSCQVALTAKSPNRLAPANAW</sequence>
<dbReference type="EMBL" id="BGKA01000151">
    <property type="protein sequence ID" value="GBH18242.1"/>
    <property type="molecule type" value="Genomic_DNA"/>
</dbReference>
<protein>
    <submittedName>
        <fullName evidence="2">Uncharacterized protein</fullName>
    </submittedName>
</protein>
<name>A0AAN4TMJ6_PSESF</name>
<proteinExistence type="predicted"/>
<evidence type="ECO:0000313" key="2">
    <source>
        <dbReference type="EMBL" id="GBH18242.1"/>
    </source>
</evidence>
<evidence type="ECO:0000313" key="3">
    <source>
        <dbReference type="Proteomes" id="UP000248291"/>
    </source>
</evidence>
<accession>A0AAN4TMJ6</accession>
<dbReference type="Proteomes" id="UP000248291">
    <property type="component" value="Unassembled WGS sequence"/>
</dbReference>
<dbReference type="AlphaFoldDB" id="A0AAN4TMJ6"/>